<evidence type="ECO:0000256" key="1">
    <source>
        <dbReference type="ARBA" id="ARBA00001957"/>
    </source>
</evidence>
<name>A0A2W2CVD6_9ACTN</name>
<dbReference type="InterPro" id="IPR036736">
    <property type="entry name" value="ACP-like_sf"/>
</dbReference>
<dbReference type="InterPro" id="IPR013217">
    <property type="entry name" value="Methyltransf_12"/>
</dbReference>
<dbReference type="FunFam" id="3.30.559.10:FF:000012">
    <property type="entry name" value="Non-ribosomal peptide synthetase"/>
    <property type="match status" value="1"/>
</dbReference>
<dbReference type="SUPFAM" id="SSF56801">
    <property type="entry name" value="Acetyl-CoA synthetase-like"/>
    <property type="match status" value="1"/>
</dbReference>
<dbReference type="InterPro" id="IPR029063">
    <property type="entry name" value="SAM-dependent_MTases_sf"/>
</dbReference>
<sequence length="1277" mass="138219">MGGGLAGHPARVPVAAVHAGQHRGLTEQMGDPSDEAALSFAQQRLWFLHQLVPGNPFYNLAFAYRLHGPLDAAALEHALSEIVARHEALRTRFASDGNTQWQVIDPPSRVKLMVEDVRRADDPVAQAHQLAAEEARAPFSLERGPLLRNRLVWLADDDHVLLVTMHHIVADGWSMGVFKSDLAALYRAFAAGEPSPLPPLEIQYADFAEWQRSVMAGDVLAEQLDYWRERLRGMPAALELPADRARPPMPSYTAGAVSFEIPADVEQRLRAIGADRKATLFMVLLAAFDALLAAYTGGTDIVVGTPNAGRDRAELEGLIGFFVNIVVLRVNCSGDPTFGELLDRVREATLGGFDHKDLPFERLVEELHPSRDPSRNPLAQIGFQLLQTQHTGQSLDLEGVEAAPFEGHGDAVHSDVELYCFETSQGLSGRLVYAVDLFDEATMRRIARHFVHILGQVHADPRLSQLSLLIDDEAQRTLVEVNDTAAEVPAGTVVRLFEAQAARVPTAVAVSFGQERLTYAELDTRANRLAHRLRSLGVGPEVLVGLCAHRGPDQLVGMLAILKAGGAYLPLDPEYPVERITYMLSDAACSAVIVEDGVDIDTGGAEVVRLDPDADSAWPAHAPAVTVSPDNLAYVIYTSGSTGRPKGAEITHRGVTNVIAFQSRAFGVGPQSRVLQVASICFDASVSEIWITLTSGGELVITPTHLVGAELADVLSARGVTQVALVPSVLATLPDVELPKLETIIIGGEAGAPAVVNRWAPGRALINVYGPTETTVNASYLRCAERVTAPLPIGAPVSNTQMYLLDAWLRPVPPGVPGEVYIGGAGVSRGFRGKPAMTASRFVANPFAADGSRLYRSGDLARFLPDGNIEFLGRIDDQVKVRGFRIELGEVESVLAEHPSVSQVSVVARDQRLYAYLVPANLTGVDGGALSEDYVRRRQRYFDRAHREGIPTEPPNPTAVRRVRSMRAKRLLEIGCGGGSLMRALAPACEQYVATDFSSSAIDLLRANLADAEGLTLMVREARDFRGFRDTSFNVVVVESVTQHCPTLSYVDEVVGRAVAALADGGLCIITDVRERSGHDELAIDARYFTGLPDRVSRVAEVETVRRGDRYDVVLTAGPGRPLGPPEALPHGLANDPLRAERADQLGRELREFAKRRLPDYMVPSGYLALDALPLSQNGKVDVRQLPPPERRSSGRAPASPEEKLICALFAEVLGLGEVSPDDGFFELGGHSLLAFRLVNLVRARFGVEFTLATLFTDPTPAALAHLLTRQTRGEVA</sequence>
<dbReference type="Gene3D" id="3.30.559.10">
    <property type="entry name" value="Chloramphenicol acetyltransferase-like domain"/>
    <property type="match status" value="1"/>
</dbReference>
<dbReference type="Pfam" id="PF00501">
    <property type="entry name" value="AMP-binding"/>
    <property type="match status" value="1"/>
</dbReference>
<keyword evidence="2" id="KW-0596">Phosphopantetheine</keyword>
<protein>
    <recommendedName>
        <fullName evidence="6">Carrier domain-containing protein</fullName>
    </recommendedName>
</protein>
<evidence type="ECO:0000256" key="5">
    <source>
        <dbReference type="SAM" id="MobiDB-lite"/>
    </source>
</evidence>
<dbReference type="InterPro" id="IPR045851">
    <property type="entry name" value="AMP-bd_C_sf"/>
</dbReference>
<dbReference type="PROSITE" id="PS50075">
    <property type="entry name" value="CARRIER"/>
    <property type="match status" value="1"/>
</dbReference>
<dbReference type="Pfam" id="PF00668">
    <property type="entry name" value="Condensation"/>
    <property type="match status" value="1"/>
</dbReference>
<dbReference type="PROSITE" id="PS00455">
    <property type="entry name" value="AMP_BINDING"/>
    <property type="match status" value="1"/>
</dbReference>
<keyword evidence="3" id="KW-0597">Phosphoprotein</keyword>
<dbReference type="InterPro" id="IPR023213">
    <property type="entry name" value="CAT-like_dom_sf"/>
</dbReference>
<dbReference type="CDD" id="cd05930">
    <property type="entry name" value="A_NRPS"/>
    <property type="match status" value="1"/>
</dbReference>
<dbReference type="CDD" id="cd02440">
    <property type="entry name" value="AdoMet_MTases"/>
    <property type="match status" value="1"/>
</dbReference>
<dbReference type="PANTHER" id="PTHR45527:SF1">
    <property type="entry name" value="FATTY ACID SYNTHASE"/>
    <property type="match status" value="1"/>
</dbReference>
<dbReference type="NCBIfam" id="TIGR01733">
    <property type="entry name" value="AA-adenyl-dom"/>
    <property type="match status" value="1"/>
</dbReference>
<dbReference type="InterPro" id="IPR010071">
    <property type="entry name" value="AA_adenyl_dom"/>
</dbReference>
<proteinExistence type="predicted"/>
<evidence type="ECO:0000259" key="6">
    <source>
        <dbReference type="PROSITE" id="PS50075"/>
    </source>
</evidence>
<dbReference type="Gene3D" id="3.40.50.980">
    <property type="match status" value="2"/>
</dbReference>
<dbReference type="InterPro" id="IPR020845">
    <property type="entry name" value="AMP-binding_CS"/>
</dbReference>
<dbReference type="Proteomes" id="UP000248749">
    <property type="component" value="Unassembled WGS sequence"/>
</dbReference>
<dbReference type="Gene3D" id="3.40.50.1820">
    <property type="entry name" value="alpha/beta hydrolase"/>
    <property type="match status" value="1"/>
</dbReference>
<dbReference type="Gene3D" id="3.40.50.150">
    <property type="entry name" value="Vaccinia Virus protein VP39"/>
    <property type="match status" value="1"/>
</dbReference>
<dbReference type="GO" id="GO:0003824">
    <property type="term" value="F:catalytic activity"/>
    <property type="evidence" value="ECO:0007669"/>
    <property type="project" value="InterPro"/>
</dbReference>
<dbReference type="InterPro" id="IPR001242">
    <property type="entry name" value="Condensation_dom"/>
</dbReference>
<gene>
    <name evidence="7" type="ORF">C1I99_05305</name>
</gene>
<dbReference type="GO" id="GO:0008610">
    <property type="term" value="P:lipid biosynthetic process"/>
    <property type="evidence" value="ECO:0007669"/>
    <property type="project" value="UniProtKB-ARBA"/>
</dbReference>
<keyword evidence="8" id="KW-1185">Reference proteome</keyword>
<dbReference type="InterPro" id="IPR000873">
    <property type="entry name" value="AMP-dep_synth/lig_dom"/>
</dbReference>
<comment type="caution">
    <text evidence="7">The sequence shown here is derived from an EMBL/GenBank/DDBJ whole genome shotgun (WGS) entry which is preliminary data.</text>
</comment>
<dbReference type="GO" id="GO:0005829">
    <property type="term" value="C:cytosol"/>
    <property type="evidence" value="ECO:0007669"/>
    <property type="project" value="TreeGrafter"/>
</dbReference>
<reference evidence="7 8" key="1">
    <citation type="submission" date="2018-01" db="EMBL/GenBank/DDBJ databases">
        <title>Draft genome sequence of Salinispora sp. 13K206.</title>
        <authorList>
            <person name="Sahin N."/>
            <person name="Saygin H."/>
            <person name="Ay H."/>
        </authorList>
    </citation>
    <scope>NUCLEOTIDE SEQUENCE [LARGE SCALE GENOMIC DNA]</scope>
    <source>
        <strain evidence="7 8">13K206</strain>
    </source>
</reference>
<dbReference type="Gene3D" id="3.30.300.30">
    <property type="match status" value="2"/>
</dbReference>
<dbReference type="Pfam" id="PF08242">
    <property type="entry name" value="Methyltransf_12"/>
    <property type="match status" value="1"/>
</dbReference>
<dbReference type="FunFam" id="2.30.38.10:FF:000001">
    <property type="entry name" value="Non-ribosomal peptide synthetase PvdI"/>
    <property type="match status" value="1"/>
</dbReference>
<dbReference type="GO" id="GO:0009403">
    <property type="term" value="P:toxin biosynthetic process"/>
    <property type="evidence" value="ECO:0007669"/>
    <property type="project" value="UniProtKB-ARBA"/>
</dbReference>
<dbReference type="SMART" id="SM00823">
    <property type="entry name" value="PKS_PP"/>
    <property type="match status" value="1"/>
</dbReference>
<dbReference type="FunFam" id="1.10.1200.10:FF:000016">
    <property type="entry name" value="Non-ribosomal peptide synthase"/>
    <property type="match status" value="1"/>
</dbReference>
<dbReference type="EMBL" id="POUB01000019">
    <property type="protein sequence ID" value="PZG01841.1"/>
    <property type="molecule type" value="Genomic_DNA"/>
</dbReference>
<feature type="region of interest" description="Disordered" evidence="5">
    <location>
        <begin position="1180"/>
        <end position="1199"/>
    </location>
</feature>
<dbReference type="InterPro" id="IPR029058">
    <property type="entry name" value="AB_hydrolase_fold"/>
</dbReference>
<evidence type="ECO:0000256" key="3">
    <source>
        <dbReference type="ARBA" id="ARBA00022553"/>
    </source>
</evidence>
<dbReference type="PANTHER" id="PTHR45527">
    <property type="entry name" value="NONRIBOSOMAL PEPTIDE SYNTHETASE"/>
    <property type="match status" value="1"/>
</dbReference>
<dbReference type="GO" id="GO:0043041">
    <property type="term" value="P:amino acid activation for nonribosomal peptide biosynthetic process"/>
    <property type="evidence" value="ECO:0007669"/>
    <property type="project" value="TreeGrafter"/>
</dbReference>
<dbReference type="AlphaFoldDB" id="A0A2W2CVD6"/>
<dbReference type="Pfam" id="PF00550">
    <property type="entry name" value="PP-binding"/>
    <property type="match status" value="1"/>
</dbReference>
<dbReference type="CDD" id="cd19531">
    <property type="entry name" value="LCL_NRPS-like"/>
    <property type="match status" value="1"/>
</dbReference>
<dbReference type="SUPFAM" id="SSF53335">
    <property type="entry name" value="S-adenosyl-L-methionine-dependent methyltransferases"/>
    <property type="match status" value="1"/>
</dbReference>
<dbReference type="GO" id="GO:0072330">
    <property type="term" value="P:monocarboxylic acid biosynthetic process"/>
    <property type="evidence" value="ECO:0007669"/>
    <property type="project" value="UniProtKB-ARBA"/>
</dbReference>
<keyword evidence="4" id="KW-0677">Repeat</keyword>
<dbReference type="InterPro" id="IPR009081">
    <property type="entry name" value="PP-bd_ACP"/>
</dbReference>
<evidence type="ECO:0000313" key="8">
    <source>
        <dbReference type="Proteomes" id="UP000248749"/>
    </source>
</evidence>
<accession>A0A2W2CVD6</accession>
<dbReference type="SUPFAM" id="SSF47336">
    <property type="entry name" value="ACP-like"/>
    <property type="match status" value="1"/>
</dbReference>
<dbReference type="GO" id="GO:0031177">
    <property type="term" value="F:phosphopantetheine binding"/>
    <property type="evidence" value="ECO:0007669"/>
    <property type="project" value="InterPro"/>
</dbReference>
<feature type="domain" description="Carrier" evidence="6">
    <location>
        <begin position="1197"/>
        <end position="1272"/>
    </location>
</feature>
<dbReference type="InterPro" id="IPR020806">
    <property type="entry name" value="PKS_PP-bd"/>
</dbReference>
<evidence type="ECO:0000256" key="2">
    <source>
        <dbReference type="ARBA" id="ARBA00022450"/>
    </source>
</evidence>
<dbReference type="Gene3D" id="2.30.38.10">
    <property type="entry name" value="Luciferase, Domain 3"/>
    <property type="match status" value="1"/>
</dbReference>
<evidence type="ECO:0000256" key="4">
    <source>
        <dbReference type="ARBA" id="ARBA00022737"/>
    </source>
</evidence>
<dbReference type="PIRSF" id="PIRSF001617">
    <property type="entry name" value="Alpha-AR"/>
    <property type="match status" value="1"/>
</dbReference>
<evidence type="ECO:0000313" key="7">
    <source>
        <dbReference type="EMBL" id="PZG01841.1"/>
    </source>
</evidence>
<dbReference type="FunFam" id="3.40.50.12780:FF:000012">
    <property type="entry name" value="Non-ribosomal peptide synthetase"/>
    <property type="match status" value="1"/>
</dbReference>
<dbReference type="SUPFAM" id="SSF52777">
    <property type="entry name" value="CoA-dependent acyltransferases"/>
    <property type="match status" value="2"/>
</dbReference>
<dbReference type="FunFam" id="3.40.50.980:FF:000001">
    <property type="entry name" value="Non-ribosomal peptide synthetase"/>
    <property type="match status" value="1"/>
</dbReference>
<dbReference type="Gene3D" id="3.30.559.30">
    <property type="entry name" value="Nonribosomal peptide synthetase, condensation domain"/>
    <property type="match status" value="1"/>
</dbReference>
<organism evidence="7 8">
    <name type="scientific">Micromonospora deserti</name>
    <dbReference type="NCBI Taxonomy" id="2070366"/>
    <lineage>
        <taxon>Bacteria</taxon>
        <taxon>Bacillati</taxon>
        <taxon>Actinomycetota</taxon>
        <taxon>Actinomycetes</taxon>
        <taxon>Micromonosporales</taxon>
        <taxon>Micromonosporaceae</taxon>
        <taxon>Micromonospora</taxon>
    </lineage>
</organism>
<comment type="cofactor">
    <cofactor evidence="1">
        <name>pantetheine 4'-phosphate</name>
        <dbReference type="ChEBI" id="CHEBI:47942"/>
    </cofactor>
</comment>